<dbReference type="PANTHER" id="PTHR36981">
    <property type="entry name" value="ZGC:195170"/>
    <property type="match status" value="1"/>
</dbReference>
<sequence length="202" mass="23292">MMKVTPKGYLYEPEYTDAELQQMEIEREEREREDRDEVVQVDAGPTAVARMNDKWWCTCSNCQVMPTEVESYCCHEWELIMPQMQNLSIDEEANAASVCITSKDVFPAMLNAGVLETFFYVPKINWKKRPKPAGLDGQMSAEQYRLVAYRMVTEWALKGEKLGKGHIRVLPSCVVDLIRTKYPSPNGQYQGFKESEEAELLF</sequence>
<reference evidence="2 3" key="1">
    <citation type="submission" date="2022-01" db="EMBL/GenBank/DDBJ databases">
        <title>A high-quality chromosome-level genome assembly of rohu carp, Labeo rohita.</title>
        <authorList>
            <person name="Arick M.A. II"/>
            <person name="Hsu C.-Y."/>
            <person name="Magbanua Z."/>
            <person name="Pechanova O."/>
            <person name="Grover C."/>
            <person name="Miller E."/>
            <person name="Thrash A."/>
            <person name="Ezzel L."/>
            <person name="Alam S."/>
            <person name="Benzie J."/>
            <person name="Hamilton M."/>
            <person name="Karsi A."/>
            <person name="Lawrence M.L."/>
            <person name="Peterson D.G."/>
        </authorList>
    </citation>
    <scope>NUCLEOTIDE SEQUENCE [LARGE SCALE GENOMIC DNA]</scope>
    <source>
        <strain evidence="3">BAU-BD-2019</strain>
        <tissue evidence="2">Blood</tissue>
    </source>
</reference>
<gene>
    <name evidence="2" type="ORF">H4Q32_027122</name>
</gene>
<evidence type="ECO:0000313" key="3">
    <source>
        <dbReference type="Proteomes" id="UP000830375"/>
    </source>
</evidence>
<organism evidence="2 3">
    <name type="scientific">Labeo rohita</name>
    <name type="common">Indian major carp</name>
    <name type="synonym">Cyprinus rohita</name>
    <dbReference type="NCBI Taxonomy" id="84645"/>
    <lineage>
        <taxon>Eukaryota</taxon>
        <taxon>Metazoa</taxon>
        <taxon>Chordata</taxon>
        <taxon>Craniata</taxon>
        <taxon>Vertebrata</taxon>
        <taxon>Euteleostomi</taxon>
        <taxon>Actinopterygii</taxon>
        <taxon>Neopterygii</taxon>
        <taxon>Teleostei</taxon>
        <taxon>Ostariophysi</taxon>
        <taxon>Cypriniformes</taxon>
        <taxon>Cyprinidae</taxon>
        <taxon>Labeoninae</taxon>
        <taxon>Labeonini</taxon>
        <taxon>Labeo</taxon>
    </lineage>
</organism>
<evidence type="ECO:0000259" key="1">
    <source>
        <dbReference type="Pfam" id="PF20478"/>
    </source>
</evidence>
<keyword evidence="3" id="KW-1185">Reference proteome</keyword>
<dbReference type="InterPro" id="IPR046815">
    <property type="entry name" value="P2RX7_C"/>
</dbReference>
<comment type="caution">
    <text evidence="2">The sequence shown here is derived from an EMBL/GenBank/DDBJ whole genome shotgun (WGS) entry which is preliminary data.</text>
</comment>
<dbReference type="Pfam" id="PF20478">
    <property type="entry name" value="P2RX7_C"/>
    <property type="match status" value="1"/>
</dbReference>
<dbReference type="EMBL" id="JACTAM010002579">
    <property type="protein sequence ID" value="KAI2644275.1"/>
    <property type="molecule type" value="Genomic_DNA"/>
</dbReference>
<accession>A0ABQ8L0M0</accession>
<dbReference type="PANTHER" id="PTHR36981:SF1">
    <property type="entry name" value="P2X PURINORECEPTOR 7 INTRACELLULAR DOMAIN-CONTAINING PROTEIN"/>
    <property type="match status" value="1"/>
</dbReference>
<name>A0ABQ8L0M0_LABRO</name>
<evidence type="ECO:0000313" key="2">
    <source>
        <dbReference type="EMBL" id="KAI2644275.1"/>
    </source>
</evidence>
<feature type="domain" description="P2X purinoreceptor 7 intracellular" evidence="1">
    <location>
        <begin position="99"/>
        <end position="193"/>
    </location>
</feature>
<dbReference type="Proteomes" id="UP000830375">
    <property type="component" value="Unassembled WGS sequence"/>
</dbReference>
<proteinExistence type="predicted"/>
<protein>
    <submittedName>
        <fullName evidence="2">P2X purinoceptor 7</fullName>
    </submittedName>
</protein>